<sequence length="304" mass="35480">MTERAESDAGLRLREGIEGISDTVRRLTEQSRVRYQNPYEALTWPESVEPEEQWFFSPELTSLHATPYDPTHDERAARRFAFQEAANFFSLNIHGEKSLMAGLATRMYRSDLVEISDYLHHFLDEENKHSVYFGGFCRRYAKLYRSRHVPFAEGGARSVADFLFFSKALLFEEHADRYNVLQAKDSRLHELARFINHAHHADESRHLAFNRAIVQVLWQAHAPDWDEATLVDVRARIGQFFVTTWREYYNPDVYADVGFEDPWQVAEDAWSHPAQRAHRRAVSAKCLRFFLSHGILEQDPADVF</sequence>
<reference evidence="2" key="1">
    <citation type="submission" date="2018-07" db="EMBL/GenBank/DDBJ databases">
        <authorList>
            <person name="Zhao J."/>
        </authorList>
    </citation>
    <scope>NUCLEOTIDE SEQUENCE [LARGE SCALE GENOMIC DNA]</scope>
    <source>
        <strain evidence="2">GSSD-12</strain>
    </source>
</reference>
<dbReference type="KEGG" id="spad:DVK44_21870"/>
<dbReference type="InterPro" id="IPR025859">
    <property type="entry name" value="AurF/CmlI"/>
</dbReference>
<keyword evidence="2" id="KW-1185">Reference proteome</keyword>
<dbReference type="EMBL" id="CP031194">
    <property type="protein sequence ID" value="AXG79860.1"/>
    <property type="molecule type" value="Genomic_DNA"/>
</dbReference>
<accession>A0A345HT36</accession>
<dbReference type="InterPro" id="IPR012348">
    <property type="entry name" value="RNR-like"/>
</dbReference>
<dbReference type="Gene3D" id="1.10.620.20">
    <property type="entry name" value="Ribonucleotide Reductase, subunit A"/>
    <property type="match status" value="1"/>
</dbReference>
<gene>
    <name evidence="1" type="ORF">DVK44_21870</name>
</gene>
<dbReference type="Pfam" id="PF11583">
    <property type="entry name" value="AurF"/>
    <property type="match status" value="1"/>
</dbReference>
<dbReference type="SUPFAM" id="SSF47240">
    <property type="entry name" value="Ferritin-like"/>
    <property type="match status" value="1"/>
</dbReference>
<name>A0A345HT36_9ACTN</name>
<proteinExistence type="predicted"/>
<dbReference type="AlphaFoldDB" id="A0A345HT36"/>
<protein>
    <recommendedName>
        <fullName evidence="3">AurF domain containing protein</fullName>
    </recommendedName>
</protein>
<dbReference type="OrthoDB" id="3608488at2"/>
<organism evidence="1 2">
    <name type="scientific">Streptomyces paludis</name>
    <dbReference type="NCBI Taxonomy" id="2282738"/>
    <lineage>
        <taxon>Bacteria</taxon>
        <taxon>Bacillati</taxon>
        <taxon>Actinomycetota</taxon>
        <taxon>Actinomycetes</taxon>
        <taxon>Kitasatosporales</taxon>
        <taxon>Streptomycetaceae</taxon>
        <taxon>Streptomyces</taxon>
    </lineage>
</organism>
<dbReference type="RefSeq" id="WP_114661186.1">
    <property type="nucleotide sequence ID" value="NZ_CP031194.1"/>
</dbReference>
<dbReference type="InterPro" id="IPR009078">
    <property type="entry name" value="Ferritin-like_SF"/>
</dbReference>
<evidence type="ECO:0008006" key="3">
    <source>
        <dbReference type="Google" id="ProtNLM"/>
    </source>
</evidence>
<dbReference type="Proteomes" id="UP000253868">
    <property type="component" value="Chromosome"/>
</dbReference>
<evidence type="ECO:0000313" key="2">
    <source>
        <dbReference type="Proteomes" id="UP000253868"/>
    </source>
</evidence>
<dbReference type="GO" id="GO:0016491">
    <property type="term" value="F:oxidoreductase activity"/>
    <property type="evidence" value="ECO:0007669"/>
    <property type="project" value="InterPro"/>
</dbReference>
<evidence type="ECO:0000313" key="1">
    <source>
        <dbReference type="EMBL" id="AXG79860.1"/>
    </source>
</evidence>